<feature type="domain" description="DUF7661" evidence="1">
    <location>
        <begin position="3"/>
        <end position="71"/>
    </location>
</feature>
<reference evidence="2 3" key="1">
    <citation type="submission" date="2013-09" db="EMBL/GenBank/DDBJ databases">
        <title>High correlation between genotypes and phenotypes of environmental bacteria Comamonas testosteroni strains.</title>
        <authorList>
            <person name="Liu L."/>
            <person name="Zhu W."/>
            <person name="Xia X."/>
            <person name="Xu B."/>
            <person name="Luo M."/>
            <person name="Wang G."/>
        </authorList>
    </citation>
    <scope>NUCLEOTIDE SEQUENCE [LARGE SCALE GENOMIC DNA]</scope>
    <source>
        <strain evidence="2 3">JL14</strain>
    </source>
</reference>
<evidence type="ECO:0000313" key="3">
    <source>
        <dbReference type="Proteomes" id="UP000029567"/>
    </source>
</evidence>
<dbReference type="EMBL" id="AWTN01000115">
    <property type="protein sequence ID" value="KGG86081.1"/>
    <property type="molecule type" value="Genomic_DNA"/>
</dbReference>
<gene>
    <name evidence="2" type="ORF">P245_21080</name>
</gene>
<evidence type="ECO:0000313" key="2">
    <source>
        <dbReference type="EMBL" id="KGG86081.1"/>
    </source>
</evidence>
<dbReference type="OrthoDB" id="8592593at2"/>
<name>A0A096DWC4_9BURK</name>
<proteinExistence type="predicted"/>
<dbReference type="RefSeq" id="WP_034359109.1">
    <property type="nucleotide sequence ID" value="NZ_AWOS01000064.1"/>
</dbReference>
<dbReference type="Pfam" id="PF24697">
    <property type="entry name" value="DUF7661"/>
    <property type="match status" value="1"/>
</dbReference>
<dbReference type="AlphaFoldDB" id="A0A096DWC4"/>
<organism evidence="2 3">
    <name type="scientific">Comamonas thiooxydans</name>
    <dbReference type="NCBI Taxonomy" id="363952"/>
    <lineage>
        <taxon>Bacteria</taxon>
        <taxon>Pseudomonadati</taxon>
        <taxon>Pseudomonadota</taxon>
        <taxon>Betaproteobacteria</taxon>
        <taxon>Burkholderiales</taxon>
        <taxon>Comamonadaceae</taxon>
        <taxon>Comamonas</taxon>
    </lineage>
</organism>
<sequence length="72" mass="8174">MEKYRFNVFGDILAIERSNSGWRCFAVGLDGKLGPVDLVVPPEITYEELPQYLYDIYHESAALSDGDIFEIS</sequence>
<accession>A0A176U0J1</accession>
<protein>
    <recommendedName>
        <fullName evidence="1">DUF7661 domain-containing protein</fullName>
    </recommendedName>
</protein>
<dbReference type="Proteomes" id="UP000029567">
    <property type="component" value="Unassembled WGS sequence"/>
</dbReference>
<accession>A0A096DWC4</accession>
<dbReference type="InterPro" id="IPR056078">
    <property type="entry name" value="DUF7661"/>
</dbReference>
<comment type="caution">
    <text evidence="2">The sequence shown here is derived from an EMBL/GenBank/DDBJ whole genome shotgun (WGS) entry which is preliminary data.</text>
</comment>
<evidence type="ECO:0000259" key="1">
    <source>
        <dbReference type="Pfam" id="PF24697"/>
    </source>
</evidence>